<dbReference type="EMBL" id="GBXM01042451">
    <property type="protein sequence ID" value="JAH66126.1"/>
    <property type="molecule type" value="Transcribed_RNA"/>
</dbReference>
<accession>A0A0E9UK80</accession>
<keyword evidence="1" id="KW-1133">Transmembrane helix</keyword>
<evidence type="ECO:0000313" key="2">
    <source>
        <dbReference type="EMBL" id="JAH66126.1"/>
    </source>
</evidence>
<reference evidence="2" key="2">
    <citation type="journal article" date="2015" name="Fish Shellfish Immunol.">
        <title>Early steps in the European eel (Anguilla anguilla)-Vibrio vulnificus interaction in the gills: Role of the RtxA13 toxin.</title>
        <authorList>
            <person name="Callol A."/>
            <person name="Pajuelo D."/>
            <person name="Ebbesson L."/>
            <person name="Teles M."/>
            <person name="MacKenzie S."/>
            <person name="Amaro C."/>
        </authorList>
    </citation>
    <scope>NUCLEOTIDE SEQUENCE</scope>
</reference>
<protein>
    <submittedName>
        <fullName evidence="2">Uncharacterized protein</fullName>
    </submittedName>
</protein>
<organism evidence="2">
    <name type="scientific">Anguilla anguilla</name>
    <name type="common">European freshwater eel</name>
    <name type="synonym">Muraena anguilla</name>
    <dbReference type="NCBI Taxonomy" id="7936"/>
    <lineage>
        <taxon>Eukaryota</taxon>
        <taxon>Metazoa</taxon>
        <taxon>Chordata</taxon>
        <taxon>Craniata</taxon>
        <taxon>Vertebrata</taxon>
        <taxon>Euteleostomi</taxon>
        <taxon>Actinopterygii</taxon>
        <taxon>Neopterygii</taxon>
        <taxon>Teleostei</taxon>
        <taxon>Anguilliformes</taxon>
        <taxon>Anguillidae</taxon>
        <taxon>Anguilla</taxon>
    </lineage>
</organism>
<keyword evidence="1" id="KW-0812">Transmembrane</keyword>
<sequence length="32" mass="3290">MLMNAQTPSVASMLFASTPTAATTVCVILAFT</sequence>
<feature type="transmembrane region" description="Helical" evidence="1">
    <location>
        <begin position="12"/>
        <end position="31"/>
    </location>
</feature>
<name>A0A0E9UK80_ANGAN</name>
<reference evidence="2" key="1">
    <citation type="submission" date="2014-11" db="EMBL/GenBank/DDBJ databases">
        <authorList>
            <person name="Amaro Gonzalez C."/>
        </authorList>
    </citation>
    <scope>NUCLEOTIDE SEQUENCE</scope>
</reference>
<evidence type="ECO:0000256" key="1">
    <source>
        <dbReference type="SAM" id="Phobius"/>
    </source>
</evidence>
<keyword evidence="1" id="KW-0472">Membrane</keyword>
<proteinExistence type="predicted"/>
<dbReference type="AlphaFoldDB" id="A0A0E9UK80"/>